<dbReference type="OrthoDB" id="9810913at2"/>
<dbReference type="CDD" id="cd00616">
    <property type="entry name" value="AHBA_syn"/>
    <property type="match status" value="1"/>
</dbReference>
<reference evidence="7" key="1">
    <citation type="submission" date="2016-11" db="EMBL/GenBank/DDBJ databases">
        <authorList>
            <person name="Varghese N."/>
            <person name="Submissions S."/>
        </authorList>
    </citation>
    <scope>NUCLEOTIDE SEQUENCE [LARGE SCALE GENOMIC DNA]</scope>
    <source>
        <strain evidence="7">DSM 10349</strain>
    </source>
</reference>
<dbReference type="Proteomes" id="UP000183997">
    <property type="component" value="Unassembled WGS sequence"/>
</dbReference>
<proteinExistence type="inferred from homology"/>
<evidence type="ECO:0000256" key="1">
    <source>
        <dbReference type="ARBA" id="ARBA00022898"/>
    </source>
</evidence>
<dbReference type="GO" id="GO:0000271">
    <property type="term" value="P:polysaccharide biosynthetic process"/>
    <property type="evidence" value="ECO:0007669"/>
    <property type="project" value="TreeGrafter"/>
</dbReference>
<dbReference type="InterPro" id="IPR000653">
    <property type="entry name" value="DegT/StrS_aminotransferase"/>
</dbReference>
<keyword evidence="7" id="KW-1185">Reference proteome</keyword>
<dbReference type="AlphaFoldDB" id="A0A1M6T4J2"/>
<protein>
    <submittedName>
        <fullName evidence="6">dTDP-4-amino-4,6-dideoxygalactose transaminase</fullName>
    </submittedName>
</protein>
<accession>A0A1M6T4J2</accession>
<dbReference type="InterPro" id="IPR015421">
    <property type="entry name" value="PyrdxlP-dep_Trfase_major"/>
</dbReference>
<dbReference type="STRING" id="1121421.SAMN02745123_02173"/>
<dbReference type="GO" id="GO:0008483">
    <property type="term" value="F:transaminase activity"/>
    <property type="evidence" value="ECO:0007669"/>
    <property type="project" value="TreeGrafter"/>
</dbReference>
<sequence length="371" mass="43035">MEKFEKPIYVTKAFLPPLEDYVDYLKHIWDTHWLTNNGEFHRQLEKNLENYLGVNNITLFVNGHSALDIAIKALDLTGEVITTPFTFASTTHAIVMNGLTPVFCDINLKDFTIDVNKIENLITEKTSAIVAVHVYGYPCDIYKINQIAQKYQLKVIYDAAHAFGVKLNNKGIGNYGDVSMFSFHATKVFNTIEGGALTFQCNQYKGLFDLYKNFGITGQESVDGVGLNAKMNEFQAAMGIVNLKYVDEQICKRKEITELYRNGFKNVQGIYFTEELEDVKQNYAYFPILIDEKKFGMTRNQLFEILKEYNIFARKYFYPLSSDYKCFEGKYKNYDLENARYVTERIMTLPIYCEVNEIEKIIDIIKNLRRY</sequence>
<comment type="similarity">
    <text evidence="2 5">Belongs to the DegT/DnrJ/EryC1 family.</text>
</comment>
<feature type="active site" description="Proton acceptor" evidence="3">
    <location>
        <position position="187"/>
    </location>
</feature>
<dbReference type="EMBL" id="FRAR01000015">
    <property type="protein sequence ID" value="SHK51932.1"/>
    <property type="molecule type" value="Genomic_DNA"/>
</dbReference>
<dbReference type="RefSeq" id="WP_072914145.1">
    <property type="nucleotide sequence ID" value="NZ_FRAR01000015.1"/>
</dbReference>
<gene>
    <name evidence="6" type="ORF">SAMN02745123_02173</name>
</gene>
<evidence type="ECO:0000256" key="4">
    <source>
        <dbReference type="PIRSR" id="PIRSR000390-2"/>
    </source>
</evidence>
<evidence type="ECO:0000313" key="7">
    <source>
        <dbReference type="Proteomes" id="UP000183997"/>
    </source>
</evidence>
<dbReference type="PANTHER" id="PTHR30244">
    <property type="entry name" value="TRANSAMINASE"/>
    <property type="match status" value="1"/>
</dbReference>
<evidence type="ECO:0000313" key="6">
    <source>
        <dbReference type="EMBL" id="SHK51932.1"/>
    </source>
</evidence>
<dbReference type="PANTHER" id="PTHR30244:SF9">
    <property type="entry name" value="PROTEIN RV3402C"/>
    <property type="match status" value="1"/>
</dbReference>
<feature type="modified residue" description="N6-(pyridoxal phosphate)lysine" evidence="4">
    <location>
        <position position="187"/>
    </location>
</feature>
<organism evidence="6 7">
    <name type="scientific">Desulforamulus aeronauticus DSM 10349</name>
    <dbReference type="NCBI Taxonomy" id="1121421"/>
    <lineage>
        <taxon>Bacteria</taxon>
        <taxon>Bacillati</taxon>
        <taxon>Bacillota</taxon>
        <taxon>Clostridia</taxon>
        <taxon>Eubacteriales</taxon>
        <taxon>Peptococcaceae</taxon>
        <taxon>Desulforamulus</taxon>
    </lineage>
</organism>
<dbReference type="Pfam" id="PF01041">
    <property type="entry name" value="DegT_DnrJ_EryC1"/>
    <property type="match status" value="1"/>
</dbReference>
<keyword evidence="1 4" id="KW-0663">Pyridoxal phosphate</keyword>
<dbReference type="InterPro" id="IPR015424">
    <property type="entry name" value="PyrdxlP-dep_Trfase"/>
</dbReference>
<dbReference type="SUPFAM" id="SSF53383">
    <property type="entry name" value="PLP-dependent transferases"/>
    <property type="match status" value="1"/>
</dbReference>
<evidence type="ECO:0000256" key="5">
    <source>
        <dbReference type="RuleBase" id="RU004508"/>
    </source>
</evidence>
<dbReference type="PIRSF" id="PIRSF000390">
    <property type="entry name" value="PLP_StrS"/>
    <property type="match status" value="1"/>
</dbReference>
<dbReference type="GO" id="GO:0030170">
    <property type="term" value="F:pyridoxal phosphate binding"/>
    <property type="evidence" value="ECO:0007669"/>
    <property type="project" value="TreeGrafter"/>
</dbReference>
<evidence type="ECO:0000256" key="3">
    <source>
        <dbReference type="PIRSR" id="PIRSR000390-1"/>
    </source>
</evidence>
<dbReference type="Gene3D" id="3.40.640.10">
    <property type="entry name" value="Type I PLP-dependent aspartate aminotransferase-like (Major domain)"/>
    <property type="match status" value="1"/>
</dbReference>
<evidence type="ECO:0000256" key="2">
    <source>
        <dbReference type="ARBA" id="ARBA00037999"/>
    </source>
</evidence>
<name>A0A1M6T4J2_9FIRM</name>